<feature type="transmembrane region" description="Helical" evidence="2">
    <location>
        <begin position="45"/>
        <end position="66"/>
    </location>
</feature>
<organism evidence="3">
    <name type="scientific">Sylvanvirus sp</name>
    <dbReference type="NCBI Taxonomy" id="2487774"/>
    <lineage>
        <taxon>Viruses</taxon>
    </lineage>
</organism>
<protein>
    <submittedName>
        <fullName evidence="3">Uncharacterized protein</fullName>
    </submittedName>
</protein>
<sequence>MSYYPTSATKTRYYPSNDAGATVPSTSTTITTAPAPSGIQTWPSALLWLFFILAILAVVAILIPFFKRAYRRQKIKGAIKRRFESDEDED</sequence>
<accession>A0A3G5AJZ0</accession>
<reference evidence="3" key="1">
    <citation type="submission" date="2018-10" db="EMBL/GenBank/DDBJ databases">
        <title>Hidden diversity of soil giant viruses.</title>
        <authorList>
            <person name="Schulz F."/>
            <person name="Alteio L."/>
            <person name="Goudeau D."/>
            <person name="Ryan E.M."/>
            <person name="Malmstrom R.R."/>
            <person name="Blanchard J."/>
            <person name="Woyke T."/>
        </authorList>
    </citation>
    <scope>NUCLEOTIDE SEQUENCE</scope>
    <source>
        <strain evidence="3">SYV1</strain>
    </source>
</reference>
<keyword evidence="2" id="KW-1133">Transmembrane helix</keyword>
<evidence type="ECO:0000313" key="3">
    <source>
        <dbReference type="EMBL" id="AYV86423.1"/>
    </source>
</evidence>
<keyword evidence="2" id="KW-0812">Transmembrane</keyword>
<keyword evidence="2" id="KW-0472">Membrane</keyword>
<feature type="region of interest" description="Disordered" evidence="1">
    <location>
        <begin position="1"/>
        <end position="21"/>
    </location>
</feature>
<gene>
    <name evidence="3" type="ORF">Sylvanvirus1_19</name>
</gene>
<evidence type="ECO:0000256" key="1">
    <source>
        <dbReference type="SAM" id="MobiDB-lite"/>
    </source>
</evidence>
<dbReference type="EMBL" id="MK072507">
    <property type="protein sequence ID" value="AYV86423.1"/>
    <property type="molecule type" value="Genomic_DNA"/>
</dbReference>
<feature type="compositionally biased region" description="Polar residues" evidence="1">
    <location>
        <begin position="1"/>
        <end position="10"/>
    </location>
</feature>
<evidence type="ECO:0000256" key="2">
    <source>
        <dbReference type="SAM" id="Phobius"/>
    </source>
</evidence>
<proteinExistence type="predicted"/>
<name>A0A3G5AJZ0_9VIRU</name>